<evidence type="ECO:0000313" key="54">
    <source>
        <dbReference type="EMBL" id="CAI3977297.1"/>
    </source>
</evidence>
<dbReference type="InterPro" id="IPR001227">
    <property type="entry name" value="Ac_transferase_dom_sf"/>
</dbReference>
<comment type="caution">
    <text evidence="54">The sequence shown here is derived from an EMBL/GenBank/DDBJ whole genome shotgun (WGS) entry which is preliminary data.</text>
</comment>
<comment type="catalytic activity">
    <reaction evidence="37">
        <text>a 2,3-saturated acyl-[ACP] + NADP(+) = a (2E)-enoyl-[ACP] + NADPH + H(+)</text>
        <dbReference type="Rhea" id="RHEA:22564"/>
        <dbReference type="Rhea" id="RHEA-COMP:9925"/>
        <dbReference type="Rhea" id="RHEA-COMP:9926"/>
        <dbReference type="ChEBI" id="CHEBI:15378"/>
        <dbReference type="ChEBI" id="CHEBI:57783"/>
        <dbReference type="ChEBI" id="CHEBI:58349"/>
        <dbReference type="ChEBI" id="CHEBI:78784"/>
        <dbReference type="ChEBI" id="CHEBI:78785"/>
        <dbReference type="EC" id="1.3.1.39"/>
    </reaction>
    <physiologicalReaction direction="right-to-left" evidence="37">
        <dbReference type="Rhea" id="RHEA:22566"/>
    </physiologicalReaction>
</comment>
<dbReference type="Proteomes" id="UP001152797">
    <property type="component" value="Unassembled WGS sequence"/>
</dbReference>
<dbReference type="Gene3D" id="3.40.47.10">
    <property type="match status" value="2"/>
</dbReference>
<evidence type="ECO:0000256" key="45">
    <source>
        <dbReference type="ARBA" id="ARBA00049414"/>
    </source>
</evidence>
<comment type="catalytic activity">
    <reaction evidence="44">
        <text>3-oxododecanoyl-[ACP] + NADPH + H(+) = (3R)-hydroxydodecanoyl-[ACP] + NADP(+)</text>
        <dbReference type="Rhea" id="RHEA:41872"/>
        <dbReference type="Rhea" id="RHEA-COMP:9641"/>
        <dbReference type="Rhea" id="RHEA-COMP:9642"/>
        <dbReference type="ChEBI" id="CHEBI:15378"/>
        <dbReference type="ChEBI" id="CHEBI:57783"/>
        <dbReference type="ChEBI" id="CHEBI:58349"/>
        <dbReference type="ChEBI" id="CHEBI:78469"/>
        <dbReference type="ChEBI" id="CHEBI:78470"/>
    </reaction>
    <physiologicalReaction direction="left-to-right" evidence="44">
        <dbReference type="Rhea" id="RHEA:41873"/>
    </physiologicalReaction>
</comment>
<dbReference type="Pfam" id="PF14765">
    <property type="entry name" value="PS-DH"/>
    <property type="match status" value="1"/>
</dbReference>
<dbReference type="Gene3D" id="3.10.129.110">
    <property type="entry name" value="Polyketide synthase dehydratase"/>
    <property type="match status" value="1"/>
</dbReference>
<comment type="catalytic activity">
    <reaction evidence="21">
        <text>hexanoyl-[ACP] + malonyl-[ACP] + H(+) = 3-oxooctanoyl-[ACP] + holo-[ACP] + CO2</text>
        <dbReference type="Rhea" id="RHEA:41836"/>
        <dbReference type="Rhea" id="RHEA-COMP:9623"/>
        <dbReference type="Rhea" id="RHEA-COMP:9632"/>
        <dbReference type="Rhea" id="RHEA-COMP:9633"/>
        <dbReference type="Rhea" id="RHEA-COMP:9685"/>
        <dbReference type="ChEBI" id="CHEBI:15378"/>
        <dbReference type="ChEBI" id="CHEBI:16526"/>
        <dbReference type="ChEBI" id="CHEBI:64479"/>
        <dbReference type="ChEBI" id="CHEBI:78449"/>
        <dbReference type="ChEBI" id="CHEBI:78459"/>
        <dbReference type="ChEBI" id="CHEBI:78460"/>
    </reaction>
    <physiologicalReaction direction="left-to-right" evidence="21">
        <dbReference type="Rhea" id="RHEA:41837"/>
    </physiologicalReaction>
</comment>
<dbReference type="InterPro" id="IPR050091">
    <property type="entry name" value="PKS_NRPS_Biosynth_Enz"/>
</dbReference>
<sequence length="3110" mass="332264">MKKWLCSIDFPINSPTPTPTKVSLTGVAINHDGRAATITAPNGTAQQRVLRSALAERQTQGEDVTMIECHGTGTALGDPIEVGAQRAVYGKGRSESQPLILAATKSNIGHLEGSAGVAGISKVILAITKAQITPNLHLEKLNPNIDLSGFHVLMPDKLVEWKSASLRSGVSSFGFSGTNGHGLMEATLTNATPPQRAPMKFARKVLKPWREWMKTVLYLEDWLPADVVPTSGLVEGTAVLATQSLSDELLKALPKIQVQHMLFLSTTHEAMKGRPAAIFCADAETPSGEPSMKALEQLLVFLQAAATAEDPKLLLVVTRGAHEAGASFDGACALWGLLRSARIEMPRLVIKALDVDLKATNQDVAKAVALELQGADNDVEAITGSAGRRVPRVVEAPQEALQLQRQDAMRDAEKMATQVKQGLQLVTGGLGGLGLVAAEELVALGAPGLLLTSRSGCVAEGQKRLQDQLKRLQLLPGLTVQLKACDAGKASNVASLLQEAKDAKDPVRGVVHAAGILDRCPLVELDAGRLHKVMSPKASGAWHLHDMGEDLELFVLFSSVSATIGLAGGASYAAANCYLDGLAAWRHTALSRHAVSLKWGPVSEVGVTANAGSDNLEAMALKTLSPAQVGSALRLCLAGPSPRSELLLARADWPAFMREVGMDIPQFMDLQSKTEQAAAGAPGASSSLALLPMEERQKKVLESIRSAASGMGLEMDDNTPLMEAGIDSLSAVEFRNKVSSEFRSVRLPSTLMFDYPTLTALADYVSEQLLPETGAAAPVVVAPSRAAPKAVSGESEHLAVLGGACHLPGDSWSLEKFDFMLSMGVDCSVEMPHSRWDVDDYYDPDATTGLKMYVRHAAFIEGVELFAATTFSISKAEAETMDPQQRHLLEAAFEALSAGGFSKGSLMGSFGGVFVGQDKCDWNRMITGAQSGPYAATGGSSSISANRISYSLGLKGPSATVDTACSSSLVAADTAAATLRRRRCDLAVVCGVNMLLLPQTFVACCQAQMLSKGGRCKTFDDTASGYARGEGVGSHALERLGSSRSAVAELRGSALNQDGRSSNLTSPNGPSQQAVVLSALAEAQVNPASHVCLETHGTGTALGDPMEVGALQTALGSSGRLRPLQLGAAKSNVGHLEGGAGMVGMLKLASLLSRNCLPANLHLHELNAHIAEDIDDFAVHFQSESCPSSSFPCASVSSFGFGGTNGHVVLAATAIRAEKKGPRFVAHLSAGESGQMYANMGKELYRSEPVFRAAVDQCAELLDNELPKPLLEVMHSDGDDGLLNQTQYSQPAIFTIEYALAELWRSRGLEPCAVLGHSVGEYAAAVVAGVLTLKDAVHLIAQRGRLIAEKCEAEVGTMAALFAPEQEVKKAMEKAKVKASDISVAAVNGPKMTVISGRKEVVDKVAETSGVTSRPLTVSHAFHSPLMQPMLKDFRSEVDKVSMSALKVPFFSTLLGREATSEDLAKDKASLPEQVDYWVDHVSNAVRFTAGMEALENARSPEVFLEIGATPTLVGMAKRFLARKDVKWVASLDPKATPDEKDAIKKAAEASGAAASASADGSASEVPAAPLLERQAYPWREASHPLLRRRTLRADGATVFGVHFGGHVLQLLSHHIVHGEVVVPGACYLEMIVAGCTTFLGNEAWCVENLGFAKPLVLRLLPDGSLEEPTELRLVIRPDGRLEVESEIGSDPEDSIVSVHVEATLVTKSGGWSNNRPEQDSFNLDKLREQCPEAVDIDLMYSFGRKSGLPLQPRFRTVRHVQKGDQESFGRLEMERDGTQQGFWLGPSLIDGSFQASMALADAAVGIGTLKIPLSIRRLQPCGRKYSIAVWSYFQLIDFTDKSTVFRSWLLNDAGEALLYFDHVHLQEVRDEHIQKVLQASGRQGAEQQMLYDVLWRESELSSQASGAQLLLGSQAALRQLDAKGLRSEEMPMEEEALRQLLQSETWSKVILADGLLTSSAWSSKPESAALPGGEQADVAVLNRAMLLTKVIAKMGATGPLLVFPTWGAQPLASEDAAQRGAGLPDHSGLWGFARAVRMEYPGTLRVTCVDLDASKGTASAWSQLAEALPALGNEEELALRGEAKTARLARSAVKYTGALRLNMPARGSLTGLRCVPQADTAKTATPAPNAAQLRIRAVGLNFRDVLNVMGLYPGDPGPPGADCGATVLGLGDSVKHLHLADDVFGESPGCLSTYNTSSAALLTQKPSSWSYEEACCMPVIFVTVEEALGDLAKLKPKERVLIHAAAGGVGLVAIQYAKFIGAEVYATAGAEEKHEFLRSLGVKYITSSRNGNKFEEDMKNFLKEQGADGIDVVLNSLSHDDYIGRSLALLKPGGRFVEIGKRGIWSHQQMFEARPDVMYEKIAADTMMEKEPWRYNAYLKRLLQRVDEGALKPINMHLFDGLERGVAALQFLQRASNIGKVVISSPSRLGCDAETMPLLSGGLGALGVVTATFLVEEGAKHLCLLSRSGQPAKDVGPQWAWLQKCNIDLRIEKCDVGVEDSVVALRNALGGAPLGALMHLAGVLADGVLPSLTLESLERSYAPKVHGLLHLSRHLDFKRSAPHLLFSSTSALFGSPGQANYSASNSLLDSLAAFWSCQDPAGALWRNARSVQWGPWAEVGMAVQANTLGRAKSMGVGAVTNSQGLAIMNSILSSSNLLVGAVPVRWGKYLKSAYPQVPNFLKDFEAEAKKEAAEARAARGEASGGGSLSALAGLSPEERLEAVRASLRDLAREVIDSADLEADHALMDSGMDSLSGVEFRNRLQTEFDGVNLPNSMVFDYPTVTELAGYINSQLGDLPAEASSASTAPVAAAPAAETYVESLNAHCVTKGVESPESRPIFLVPGAGMQAGSFRSLAQRLALPSYGLSWPRGLPRSQWPSSLKDLSEHFFKEIQKIQPQGPYLFAGHSFGANVCLEMANVVRAAGQQVSMVILLDPRSLLPLDVNVEKAFEDSGLTESLALLCQTLPGNEAQKYQELLSSLQKVEVQDRDEAIKKALNPSALASLEHLHETTQWYSSLLQNGAVPESNDVQCVRLQAPMAWKAEAAEESMGEKIVREFQAKNFQEDELVTKKLKGGVTMKVPGTHFSMMHEPHVVKVALRICSAIAGLDD</sequence>
<dbReference type="InterPro" id="IPR020807">
    <property type="entry name" value="PKS_DH"/>
</dbReference>
<comment type="catalytic activity">
    <reaction evidence="42">
        <text>decanoyl-[ACP] + malonyl-[ACP] + H(+) = 3-oxododecanoyl-[ACP] + holo-[ACP] + CO2</text>
        <dbReference type="Rhea" id="RHEA:41868"/>
        <dbReference type="Rhea" id="RHEA-COMP:9623"/>
        <dbReference type="Rhea" id="RHEA-COMP:9640"/>
        <dbReference type="Rhea" id="RHEA-COMP:9641"/>
        <dbReference type="Rhea" id="RHEA-COMP:9685"/>
        <dbReference type="ChEBI" id="CHEBI:15378"/>
        <dbReference type="ChEBI" id="CHEBI:16526"/>
        <dbReference type="ChEBI" id="CHEBI:64479"/>
        <dbReference type="ChEBI" id="CHEBI:78449"/>
        <dbReference type="ChEBI" id="CHEBI:78468"/>
        <dbReference type="ChEBI" id="CHEBI:78469"/>
    </reaction>
    <physiologicalReaction direction="left-to-right" evidence="42">
        <dbReference type="Rhea" id="RHEA:41869"/>
    </physiologicalReaction>
</comment>
<dbReference type="SUPFAM" id="SSF47336">
    <property type="entry name" value="ACP-like"/>
    <property type="match status" value="2"/>
</dbReference>
<dbReference type="SMART" id="SM00823">
    <property type="entry name" value="PKS_PP"/>
    <property type="match status" value="2"/>
</dbReference>
<dbReference type="InterPro" id="IPR016036">
    <property type="entry name" value="Malonyl_transacylase_ACP-bd"/>
</dbReference>
<evidence type="ECO:0000256" key="48">
    <source>
        <dbReference type="ARBA" id="ARBA00049521"/>
    </source>
</evidence>
<dbReference type="GO" id="GO:0004313">
    <property type="term" value="F:[acyl-carrier-protein] S-acetyltransferase activity"/>
    <property type="evidence" value="ECO:0007669"/>
    <property type="project" value="UniProtKB-EC"/>
</dbReference>
<dbReference type="PANTHER" id="PTHR43775:SF37">
    <property type="entry name" value="SI:DKEY-61P9.11"/>
    <property type="match status" value="1"/>
</dbReference>
<comment type="catalytic activity">
    <reaction evidence="12">
        <text>(3R)-hydroxyhexanoyl-[ACP] = (2E)-hexenoyl-[ACP] + H2O</text>
        <dbReference type="Rhea" id="RHEA:41828"/>
        <dbReference type="Rhea" id="RHEA-COMP:9630"/>
        <dbReference type="Rhea" id="RHEA-COMP:9631"/>
        <dbReference type="ChEBI" id="CHEBI:15377"/>
        <dbReference type="ChEBI" id="CHEBI:78457"/>
        <dbReference type="ChEBI" id="CHEBI:78458"/>
    </reaction>
    <physiologicalReaction direction="left-to-right" evidence="12">
        <dbReference type="Rhea" id="RHEA:41829"/>
    </physiologicalReaction>
</comment>
<evidence type="ECO:0000256" key="10">
    <source>
        <dbReference type="ARBA" id="ARBA00023332"/>
    </source>
</evidence>
<dbReference type="Pfam" id="PF00109">
    <property type="entry name" value="ketoacyl-synt"/>
    <property type="match status" value="1"/>
</dbReference>
<keyword evidence="4" id="KW-0808">Transferase</keyword>
<dbReference type="InterPro" id="IPR013149">
    <property type="entry name" value="ADH-like_C"/>
</dbReference>
<dbReference type="GO" id="GO:0004316">
    <property type="term" value="F:3-oxoacyl-[acyl-carrier-protein] reductase (NADPH) activity"/>
    <property type="evidence" value="ECO:0007669"/>
    <property type="project" value="UniProtKB-EC"/>
</dbReference>
<comment type="catalytic activity">
    <reaction evidence="31">
        <text>hexadecanoyl-[ACP] + malonyl-[ACP] + H(+) = 3-oxooctadecanoyl-[ACP] + holo-[ACP] + CO2</text>
        <dbReference type="Rhea" id="RHEA:41916"/>
        <dbReference type="Rhea" id="RHEA-COMP:9623"/>
        <dbReference type="Rhea" id="RHEA-COMP:9652"/>
        <dbReference type="Rhea" id="RHEA-COMP:9653"/>
        <dbReference type="Rhea" id="RHEA-COMP:9685"/>
        <dbReference type="ChEBI" id="CHEBI:15378"/>
        <dbReference type="ChEBI" id="CHEBI:16526"/>
        <dbReference type="ChEBI" id="CHEBI:64479"/>
        <dbReference type="ChEBI" id="CHEBI:78449"/>
        <dbReference type="ChEBI" id="CHEBI:78483"/>
        <dbReference type="ChEBI" id="CHEBI:78487"/>
    </reaction>
    <physiologicalReaction direction="left-to-right" evidence="31">
        <dbReference type="Rhea" id="RHEA:41917"/>
    </physiologicalReaction>
</comment>
<dbReference type="InterPro" id="IPR016035">
    <property type="entry name" value="Acyl_Trfase/lysoPLipase"/>
</dbReference>
<dbReference type="Pfam" id="PF08659">
    <property type="entry name" value="KR"/>
    <property type="match status" value="2"/>
</dbReference>
<comment type="catalytic activity">
    <reaction evidence="38">
        <text>holo-[ACP] + acetyl-CoA = acetyl-[ACP] + CoA</text>
        <dbReference type="Rhea" id="RHEA:41788"/>
        <dbReference type="Rhea" id="RHEA-COMP:9621"/>
        <dbReference type="Rhea" id="RHEA-COMP:9685"/>
        <dbReference type="ChEBI" id="CHEBI:57287"/>
        <dbReference type="ChEBI" id="CHEBI:57288"/>
        <dbReference type="ChEBI" id="CHEBI:64479"/>
        <dbReference type="ChEBI" id="CHEBI:78446"/>
        <dbReference type="EC" id="2.3.1.38"/>
    </reaction>
    <physiologicalReaction direction="left-to-right" evidence="38">
        <dbReference type="Rhea" id="RHEA:41789"/>
    </physiologicalReaction>
</comment>
<comment type="catalytic activity">
    <reaction evidence="17">
        <text>(3R)-hydroxyhexadecanoyl-[ACP] = (2E)-hexadecenoyl-[ACP] + H2O</text>
        <dbReference type="Rhea" id="RHEA:41908"/>
        <dbReference type="Rhea" id="RHEA-COMP:9650"/>
        <dbReference type="Rhea" id="RHEA-COMP:9651"/>
        <dbReference type="ChEBI" id="CHEBI:15377"/>
        <dbReference type="ChEBI" id="CHEBI:78480"/>
        <dbReference type="ChEBI" id="CHEBI:78481"/>
    </reaction>
    <physiologicalReaction direction="left-to-right" evidence="17">
        <dbReference type="Rhea" id="RHEA:41909"/>
    </physiologicalReaction>
</comment>
<comment type="catalytic activity">
    <reaction evidence="45">
        <text>3-oxohexadecanoyl-[ACP] + NADPH + H(+) = (3R)-hydroxyhexadecanoyl-[ACP] + NADP(+)</text>
        <dbReference type="Rhea" id="RHEA:41904"/>
        <dbReference type="Rhea" id="RHEA-COMP:9649"/>
        <dbReference type="Rhea" id="RHEA-COMP:9650"/>
        <dbReference type="ChEBI" id="CHEBI:15378"/>
        <dbReference type="ChEBI" id="CHEBI:57783"/>
        <dbReference type="ChEBI" id="CHEBI:58349"/>
        <dbReference type="ChEBI" id="CHEBI:78478"/>
        <dbReference type="ChEBI" id="CHEBI:78480"/>
    </reaction>
    <physiologicalReaction direction="left-to-right" evidence="45">
        <dbReference type="Rhea" id="RHEA:41905"/>
    </physiologicalReaction>
</comment>
<feature type="region of interest" description="C-terminal hotdog fold" evidence="50">
    <location>
        <begin position="1732"/>
        <end position="1875"/>
    </location>
</feature>
<keyword evidence="8" id="KW-0511">Multifunctional enzyme</keyword>
<feature type="domain" description="Carrier" evidence="51">
    <location>
        <begin position="2718"/>
        <end position="2795"/>
    </location>
</feature>
<dbReference type="GO" id="GO:0005737">
    <property type="term" value="C:cytoplasm"/>
    <property type="evidence" value="ECO:0007669"/>
    <property type="project" value="TreeGrafter"/>
</dbReference>
<feature type="domain" description="PKS/mFAS DH" evidence="53">
    <location>
        <begin position="1584"/>
        <end position="1875"/>
    </location>
</feature>
<evidence type="ECO:0000256" key="46">
    <source>
        <dbReference type="ARBA" id="ARBA00049422"/>
    </source>
</evidence>
<dbReference type="Pfam" id="PF21089">
    <property type="entry name" value="PKS_DH_N"/>
    <property type="match status" value="1"/>
</dbReference>
<comment type="catalytic activity">
    <reaction evidence="11">
        <text>(3R)-hydroxydodecanoyl-[ACP] = (2E)-dodecenoyl-[ACP] + H2O</text>
        <dbReference type="Rhea" id="RHEA:41876"/>
        <dbReference type="Rhea" id="RHEA-COMP:9642"/>
        <dbReference type="Rhea" id="RHEA-COMP:9643"/>
        <dbReference type="ChEBI" id="CHEBI:15377"/>
        <dbReference type="ChEBI" id="CHEBI:78470"/>
        <dbReference type="ChEBI" id="CHEBI:78472"/>
    </reaction>
    <physiologicalReaction direction="left-to-right" evidence="11">
        <dbReference type="Rhea" id="RHEA:41877"/>
    </physiologicalReaction>
</comment>
<evidence type="ECO:0000256" key="47">
    <source>
        <dbReference type="ARBA" id="ARBA00049449"/>
    </source>
</evidence>
<dbReference type="EMBL" id="CAMXCT020000334">
    <property type="protein sequence ID" value="CAL1130672.1"/>
    <property type="molecule type" value="Genomic_DNA"/>
</dbReference>
<dbReference type="InterPro" id="IPR020843">
    <property type="entry name" value="ER"/>
</dbReference>
<dbReference type="GO" id="GO:0004315">
    <property type="term" value="F:3-oxoacyl-[acyl-carrier-protein] synthase activity"/>
    <property type="evidence" value="ECO:0007669"/>
    <property type="project" value="UniProtKB-EC"/>
</dbReference>
<evidence type="ECO:0000256" key="24">
    <source>
        <dbReference type="ARBA" id="ARBA00047451"/>
    </source>
</evidence>
<dbReference type="SUPFAM" id="SSF51735">
    <property type="entry name" value="NAD(P)-binding Rossmann-fold domains"/>
    <property type="match status" value="5"/>
</dbReference>
<evidence type="ECO:0000256" key="5">
    <source>
        <dbReference type="ARBA" id="ARBA00022799"/>
    </source>
</evidence>
<evidence type="ECO:0000256" key="36">
    <source>
        <dbReference type="ARBA" id="ARBA00048571"/>
    </source>
</evidence>
<comment type="catalytic activity">
    <reaction evidence="10">
        <text>(3R)-hydroxyoctanoyl-[ACP] = (2E)-octenoyl-[ACP] + H2O</text>
        <dbReference type="Rhea" id="RHEA:41844"/>
        <dbReference type="Rhea" id="RHEA-COMP:9634"/>
        <dbReference type="Rhea" id="RHEA-COMP:9635"/>
        <dbReference type="ChEBI" id="CHEBI:15377"/>
        <dbReference type="ChEBI" id="CHEBI:78461"/>
        <dbReference type="ChEBI" id="CHEBI:78462"/>
    </reaction>
    <physiologicalReaction direction="left-to-right" evidence="10">
        <dbReference type="Rhea" id="RHEA:41845"/>
    </physiologicalReaction>
</comment>
<evidence type="ECO:0000256" key="2">
    <source>
        <dbReference type="ARBA" id="ARBA00022450"/>
    </source>
</evidence>
<comment type="catalytic activity">
    <reaction evidence="33">
        <text>tetradecanoyl-[ACP] + H2O = tetradecanoate + holo-[ACP] + H(+)</text>
        <dbReference type="Rhea" id="RHEA:30123"/>
        <dbReference type="Rhea" id="RHEA-COMP:9648"/>
        <dbReference type="Rhea" id="RHEA-COMP:9685"/>
        <dbReference type="ChEBI" id="CHEBI:15377"/>
        <dbReference type="ChEBI" id="CHEBI:15378"/>
        <dbReference type="ChEBI" id="CHEBI:30807"/>
        <dbReference type="ChEBI" id="CHEBI:64479"/>
        <dbReference type="ChEBI" id="CHEBI:78477"/>
        <dbReference type="EC" id="3.1.2.14"/>
    </reaction>
    <physiologicalReaction direction="left-to-right" evidence="33">
        <dbReference type="Rhea" id="RHEA:30124"/>
    </physiologicalReaction>
</comment>
<evidence type="ECO:0000256" key="7">
    <source>
        <dbReference type="ARBA" id="ARBA00022898"/>
    </source>
</evidence>
<evidence type="ECO:0000256" key="33">
    <source>
        <dbReference type="ARBA" id="ARBA00048289"/>
    </source>
</evidence>
<feature type="region of interest" description="N-terminal hotdog fold" evidence="50">
    <location>
        <begin position="1584"/>
        <end position="1712"/>
    </location>
</feature>
<dbReference type="PROSITE" id="PS52004">
    <property type="entry name" value="KS3_2"/>
    <property type="match status" value="2"/>
</dbReference>
<dbReference type="InterPro" id="IPR057326">
    <property type="entry name" value="KR_dom"/>
</dbReference>
<evidence type="ECO:0000256" key="29">
    <source>
        <dbReference type="ARBA" id="ARBA00047953"/>
    </source>
</evidence>
<name>A0A9P1BPT2_9DINO</name>
<evidence type="ECO:0000256" key="28">
    <source>
        <dbReference type="ARBA" id="ARBA00047897"/>
    </source>
</evidence>
<dbReference type="Gene3D" id="3.40.50.720">
    <property type="entry name" value="NAD(P)-binding Rossmann-like Domain"/>
    <property type="match status" value="4"/>
</dbReference>
<evidence type="ECO:0000256" key="4">
    <source>
        <dbReference type="ARBA" id="ARBA00022679"/>
    </source>
</evidence>
<comment type="catalytic activity">
    <reaction evidence="34">
        <text>(2E)-octenoyl-[ACP] + NADPH + H(+) = octanoyl-[ACP] + NADP(+)</text>
        <dbReference type="Rhea" id="RHEA:41848"/>
        <dbReference type="Rhea" id="RHEA-COMP:9635"/>
        <dbReference type="Rhea" id="RHEA-COMP:9636"/>
        <dbReference type="ChEBI" id="CHEBI:15378"/>
        <dbReference type="ChEBI" id="CHEBI:57783"/>
        <dbReference type="ChEBI" id="CHEBI:58349"/>
        <dbReference type="ChEBI" id="CHEBI:78462"/>
        <dbReference type="ChEBI" id="CHEBI:78463"/>
    </reaction>
    <physiologicalReaction direction="left-to-right" evidence="34">
        <dbReference type="Rhea" id="RHEA:41849"/>
    </physiologicalReaction>
</comment>
<comment type="catalytic activity">
    <reaction evidence="22">
        <text>a (3R)-hydroxyacyl-[ACP] + NADP(+) = a 3-oxoacyl-[ACP] + NADPH + H(+)</text>
        <dbReference type="Rhea" id="RHEA:17397"/>
        <dbReference type="Rhea" id="RHEA-COMP:9916"/>
        <dbReference type="Rhea" id="RHEA-COMP:9945"/>
        <dbReference type="ChEBI" id="CHEBI:15378"/>
        <dbReference type="ChEBI" id="CHEBI:57783"/>
        <dbReference type="ChEBI" id="CHEBI:58349"/>
        <dbReference type="ChEBI" id="CHEBI:78776"/>
        <dbReference type="ChEBI" id="CHEBI:78827"/>
        <dbReference type="EC" id="1.1.1.100"/>
    </reaction>
    <physiologicalReaction direction="right-to-left" evidence="22">
        <dbReference type="Rhea" id="RHEA:17399"/>
    </physiologicalReaction>
</comment>
<feature type="domain" description="Carrier" evidence="51">
    <location>
        <begin position="691"/>
        <end position="769"/>
    </location>
</feature>
<dbReference type="InterPro" id="IPR029058">
    <property type="entry name" value="AB_hydrolase_fold"/>
</dbReference>
<evidence type="ECO:0000256" key="6">
    <source>
        <dbReference type="ARBA" id="ARBA00022857"/>
    </source>
</evidence>
<dbReference type="Pfam" id="PF00698">
    <property type="entry name" value="Acyl_transf_1"/>
    <property type="match status" value="1"/>
</dbReference>
<accession>A0A9P1BPT2</accession>
<comment type="catalytic activity">
    <reaction evidence="20">
        <text>3-oxooctadecanoyl-[ACP] + NADPH + H(+) = (3R)-hydroxyoctadecanoyl-[ACP] + NADP(+)</text>
        <dbReference type="Rhea" id="RHEA:41920"/>
        <dbReference type="Rhea" id="RHEA-COMP:9653"/>
        <dbReference type="Rhea" id="RHEA-COMP:9654"/>
        <dbReference type="ChEBI" id="CHEBI:15378"/>
        <dbReference type="ChEBI" id="CHEBI:57783"/>
        <dbReference type="ChEBI" id="CHEBI:58349"/>
        <dbReference type="ChEBI" id="CHEBI:78487"/>
        <dbReference type="ChEBI" id="CHEBI:78488"/>
    </reaction>
    <physiologicalReaction direction="left-to-right" evidence="20">
        <dbReference type="Rhea" id="RHEA:41921"/>
    </physiologicalReaction>
</comment>
<keyword evidence="3" id="KW-0597">Phosphoprotein</keyword>
<evidence type="ECO:0000259" key="52">
    <source>
        <dbReference type="PROSITE" id="PS52004"/>
    </source>
</evidence>
<dbReference type="InterPro" id="IPR020841">
    <property type="entry name" value="PKS_Beta-ketoAc_synthase_dom"/>
</dbReference>
<dbReference type="InterPro" id="IPR020806">
    <property type="entry name" value="PKS_PP-bd"/>
</dbReference>
<evidence type="ECO:0000256" key="26">
    <source>
        <dbReference type="ARBA" id="ARBA00047578"/>
    </source>
</evidence>
<evidence type="ECO:0000256" key="31">
    <source>
        <dbReference type="ARBA" id="ARBA00048051"/>
    </source>
</evidence>
<dbReference type="SUPFAM" id="SSF53474">
    <property type="entry name" value="alpha/beta-Hydrolases"/>
    <property type="match status" value="1"/>
</dbReference>
<keyword evidence="2" id="KW-0596">Phosphopantetheine</keyword>
<comment type="catalytic activity">
    <reaction evidence="15">
        <text>(3R)-hydroxytetradecanoyl-[ACP] = (2E)-tetradecenoyl-[ACP] + H2O</text>
        <dbReference type="Rhea" id="RHEA:41892"/>
        <dbReference type="Rhea" id="RHEA-COMP:9646"/>
        <dbReference type="Rhea" id="RHEA-COMP:9647"/>
        <dbReference type="ChEBI" id="CHEBI:15377"/>
        <dbReference type="ChEBI" id="CHEBI:78474"/>
        <dbReference type="ChEBI" id="CHEBI:78475"/>
    </reaction>
    <physiologicalReaction direction="left-to-right" evidence="15">
        <dbReference type="Rhea" id="RHEA:41893"/>
    </physiologicalReaction>
</comment>
<evidence type="ECO:0000256" key="40">
    <source>
        <dbReference type="ARBA" id="ARBA00048935"/>
    </source>
</evidence>
<dbReference type="Gene3D" id="3.40.50.1820">
    <property type="entry name" value="alpha/beta hydrolase"/>
    <property type="match status" value="1"/>
</dbReference>
<dbReference type="SMART" id="SM00827">
    <property type="entry name" value="PKS_AT"/>
    <property type="match status" value="1"/>
</dbReference>
<keyword evidence="9" id="KW-0012">Acyltransferase</keyword>
<evidence type="ECO:0000259" key="53">
    <source>
        <dbReference type="PROSITE" id="PS52019"/>
    </source>
</evidence>
<dbReference type="InterPro" id="IPR036736">
    <property type="entry name" value="ACP-like_sf"/>
</dbReference>
<evidence type="ECO:0000256" key="22">
    <source>
        <dbReference type="ARBA" id="ARBA00047400"/>
    </source>
</evidence>
<comment type="catalytic activity">
    <reaction evidence="49">
        <text>octanoyl-[ACP] + malonyl-[ACP] + H(+) = 3-oxodecanoyl-[ACP] + holo-[ACP] + CO2</text>
        <dbReference type="Rhea" id="RHEA:41852"/>
        <dbReference type="Rhea" id="RHEA-COMP:9623"/>
        <dbReference type="Rhea" id="RHEA-COMP:9636"/>
        <dbReference type="Rhea" id="RHEA-COMP:9637"/>
        <dbReference type="Rhea" id="RHEA-COMP:9685"/>
        <dbReference type="ChEBI" id="CHEBI:15378"/>
        <dbReference type="ChEBI" id="CHEBI:16526"/>
        <dbReference type="ChEBI" id="CHEBI:64479"/>
        <dbReference type="ChEBI" id="CHEBI:78449"/>
        <dbReference type="ChEBI" id="CHEBI:78463"/>
        <dbReference type="ChEBI" id="CHEBI:78464"/>
    </reaction>
    <physiologicalReaction direction="left-to-right" evidence="49">
        <dbReference type="Rhea" id="RHEA:41853"/>
    </physiologicalReaction>
</comment>
<feature type="active site" description="Proton donor; for dehydratase activity" evidence="50">
    <location>
        <position position="1791"/>
    </location>
</feature>
<comment type="catalytic activity">
    <reaction evidence="25">
        <text>(2E)-butenoyl-[ACP] + NADPH + H(+) = butanoyl-[ACP] + NADP(+)</text>
        <dbReference type="Rhea" id="RHEA:41812"/>
        <dbReference type="Rhea" id="RHEA-COMP:9627"/>
        <dbReference type="Rhea" id="RHEA-COMP:9628"/>
        <dbReference type="ChEBI" id="CHEBI:15378"/>
        <dbReference type="ChEBI" id="CHEBI:57783"/>
        <dbReference type="ChEBI" id="CHEBI:58349"/>
        <dbReference type="ChEBI" id="CHEBI:78453"/>
        <dbReference type="ChEBI" id="CHEBI:78454"/>
    </reaction>
    <physiologicalReaction direction="left-to-right" evidence="25">
        <dbReference type="Rhea" id="RHEA:41813"/>
    </physiologicalReaction>
</comment>
<comment type="catalytic activity">
    <reaction evidence="35">
        <text>a fatty acyl-[ACP] + malonyl-[ACP] + H(+) = a 3-oxoacyl-[ACP] + holo-[ACP] + CO2</text>
        <dbReference type="Rhea" id="RHEA:22836"/>
        <dbReference type="Rhea" id="RHEA-COMP:9623"/>
        <dbReference type="Rhea" id="RHEA-COMP:9685"/>
        <dbReference type="Rhea" id="RHEA-COMP:9916"/>
        <dbReference type="Rhea" id="RHEA-COMP:14125"/>
        <dbReference type="ChEBI" id="CHEBI:15378"/>
        <dbReference type="ChEBI" id="CHEBI:16526"/>
        <dbReference type="ChEBI" id="CHEBI:64479"/>
        <dbReference type="ChEBI" id="CHEBI:78449"/>
        <dbReference type="ChEBI" id="CHEBI:78776"/>
        <dbReference type="ChEBI" id="CHEBI:138651"/>
        <dbReference type="EC" id="2.3.1.41"/>
    </reaction>
    <physiologicalReaction direction="left-to-right" evidence="35">
        <dbReference type="Rhea" id="RHEA:22837"/>
    </physiologicalReaction>
</comment>
<evidence type="ECO:0000256" key="30">
    <source>
        <dbReference type="ARBA" id="ARBA00047961"/>
    </source>
</evidence>
<keyword evidence="6" id="KW-0521">NADP</keyword>
<evidence type="ECO:0000256" key="50">
    <source>
        <dbReference type="PROSITE-ProRule" id="PRU01363"/>
    </source>
</evidence>
<comment type="catalytic activity">
    <reaction evidence="28">
        <text>(2E)-hexenoyl-[ACP] + NADPH + H(+) = hexanoyl-[ACP] + NADP(+)</text>
        <dbReference type="Rhea" id="RHEA:41832"/>
        <dbReference type="Rhea" id="RHEA-COMP:9631"/>
        <dbReference type="Rhea" id="RHEA-COMP:9632"/>
        <dbReference type="ChEBI" id="CHEBI:15378"/>
        <dbReference type="ChEBI" id="CHEBI:57783"/>
        <dbReference type="ChEBI" id="CHEBI:58349"/>
        <dbReference type="ChEBI" id="CHEBI:78458"/>
        <dbReference type="ChEBI" id="CHEBI:78459"/>
    </reaction>
    <physiologicalReaction direction="left-to-right" evidence="28">
        <dbReference type="Rhea" id="RHEA:41833"/>
    </physiologicalReaction>
</comment>
<keyword evidence="5" id="KW-0702">S-nitrosylation</keyword>
<evidence type="ECO:0000256" key="41">
    <source>
        <dbReference type="ARBA" id="ARBA00049019"/>
    </source>
</evidence>
<dbReference type="InterPro" id="IPR049552">
    <property type="entry name" value="PKS_DH_N"/>
</dbReference>
<dbReference type="Gene3D" id="3.40.366.10">
    <property type="entry name" value="Malonyl-Coenzyme A Acyl Carrier Protein, domain 2"/>
    <property type="match status" value="1"/>
</dbReference>
<feature type="domain" description="Ketosynthase family 3 (KS3)" evidence="52">
    <location>
        <begin position="1"/>
        <end position="186"/>
    </location>
</feature>
<comment type="catalytic activity">
    <reaction evidence="30">
        <text>acetyl-[ACP] + malonyl-[ACP] + H(+) = 3-oxobutanoyl-[ACP] + holo-[ACP] + CO2</text>
        <dbReference type="Rhea" id="RHEA:41800"/>
        <dbReference type="Rhea" id="RHEA-COMP:9621"/>
        <dbReference type="Rhea" id="RHEA-COMP:9623"/>
        <dbReference type="Rhea" id="RHEA-COMP:9625"/>
        <dbReference type="Rhea" id="RHEA-COMP:9685"/>
        <dbReference type="ChEBI" id="CHEBI:15378"/>
        <dbReference type="ChEBI" id="CHEBI:16526"/>
        <dbReference type="ChEBI" id="CHEBI:64479"/>
        <dbReference type="ChEBI" id="CHEBI:78446"/>
        <dbReference type="ChEBI" id="CHEBI:78449"/>
        <dbReference type="ChEBI" id="CHEBI:78450"/>
    </reaction>
    <physiologicalReaction direction="left-to-right" evidence="30">
        <dbReference type="Rhea" id="RHEA:41801"/>
    </physiologicalReaction>
</comment>
<dbReference type="InterPro" id="IPR013968">
    <property type="entry name" value="PKS_KR"/>
</dbReference>
<evidence type="ECO:0000256" key="37">
    <source>
        <dbReference type="ARBA" id="ARBA00048650"/>
    </source>
</evidence>
<dbReference type="SMART" id="SM00826">
    <property type="entry name" value="PKS_DH"/>
    <property type="match status" value="1"/>
</dbReference>
<dbReference type="InterPro" id="IPR014030">
    <property type="entry name" value="Ketoacyl_synth_N"/>
</dbReference>
<evidence type="ECO:0000256" key="42">
    <source>
        <dbReference type="ARBA" id="ARBA00049109"/>
    </source>
</evidence>
<dbReference type="CDD" id="cd05195">
    <property type="entry name" value="enoyl_red"/>
    <property type="match status" value="1"/>
</dbReference>
<dbReference type="GO" id="GO:0044550">
    <property type="term" value="P:secondary metabolite biosynthetic process"/>
    <property type="evidence" value="ECO:0007669"/>
    <property type="project" value="UniProtKB-ARBA"/>
</dbReference>
<protein>
    <submittedName>
        <fullName evidence="56">Type I polyketide sythase</fullName>
    </submittedName>
</protein>
<dbReference type="SUPFAM" id="SSF52151">
    <property type="entry name" value="FabD/lysophospholipase-like"/>
    <property type="match status" value="1"/>
</dbReference>
<evidence type="ECO:0000313" key="55">
    <source>
        <dbReference type="EMBL" id="CAL1130672.1"/>
    </source>
</evidence>
<evidence type="ECO:0000256" key="32">
    <source>
        <dbReference type="ARBA" id="ARBA00048281"/>
    </source>
</evidence>
<dbReference type="EMBL" id="CAMXCT010000334">
    <property type="protein sequence ID" value="CAI3977297.1"/>
    <property type="molecule type" value="Genomic_DNA"/>
</dbReference>
<dbReference type="InterPro" id="IPR049900">
    <property type="entry name" value="PKS_mFAS_DH"/>
</dbReference>
<dbReference type="PROSITE" id="PS52019">
    <property type="entry name" value="PKS_MFAS_DH"/>
    <property type="match status" value="1"/>
</dbReference>
<proteinExistence type="predicted"/>
<dbReference type="InterPro" id="IPR009081">
    <property type="entry name" value="PP-bd_ACP"/>
</dbReference>
<evidence type="ECO:0000256" key="38">
    <source>
        <dbReference type="ARBA" id="ARBA00048691"/>
    </source>
</evidence>
<evidence type="ECO:0000256" key="34">
    <source>
        <dbReference type="ARBA" id="ARBA00048420"/>
    </source>
</evidence>
<feature type="active site" description="Proton acceptor; for dehydratase activity" evidence="50">
    <location>
        <position position="1615"/>
    </location>
</feature>
<dbReference type="GO" id="GO:0031177">
    <property type="term" value="F:phosphopantetheine binding"/>
    <property type="evidence" value="ECO:0007669"/>
    <property type="project" value="InterPro"/>
</dbReference>
<reference evidence="55" key="2">
    <citation type="submission" date="2024-04" db="EMBL/GenBank/DDBJ databases">
        <authorList>
            <person name="Chen Y."/>
            <person name="Shah S."/>
            <person name="Dougan E. K."/>
            <person name="Thang M."/>
            <person name="Chan C."/>
        </authorList>
    </citation>
    <scope>NUCLEOTIDE SEQUENCE [LARGE SCALE GENOMIC DNA]</scope>
</reference>
<evidence type="ECO:0000313" key="56">
    <source>
        <dbReference type="EMBL" id="CAL4764609.1"/>
    </source>
</evidence>
<dbReference type="SMART" id="SM01294">
    <property type="entry name" value="PKS_PP_betabranch"/>
    <property type="match status" value="1"/>
</dbReference>
<comment type="catalytic activity">
    <reaction evidence="40">
        <text>3-oxotetradecanoyl-[ACP] + NADPH + H(+) = (3R)-hydroxytetradecanoyl-[ACP] + NADP(+)</text>
        <dbReference type="Rhea" id="RHEA:41888"/>
        <dbReference type="Rhea" id="RHEA-COMP:9645"/>
        <dbReference type="Rhea" id="RHEA-COMP:9646"/>
        <dbReference type="ChEBI" id="CHEBI:15378"/>
        <dbReference type="ChEBI" id="CHEBI:57783"/>
        <dbReference type="ChEBI" id="CHEBI:58349"/>
        <dbReference type="ChEBI" id="CHEBI:78473"/>
        <dbReference type="ChEBI" id="CHEBI:78474"/>
    </reaction>
    <physiologicalReaction direction="left-to-right" evidence="40">
        <dbReference type="Rhea" id="RHEA:41889"/>
    </physiologicalReaction>
</comment>
<evidence type="ECO:0000256" key="21">
    <source>
        <dbReference type="ARBA" id="ARBA00047394"/>
    </source>
</evidence>
<dbReference type="InterPro" id="IPR042104">
    <property type="entry name" value="PKS_dehydratase_sf"/>
</dbReference>
<evidence type="ECO:0000256" key="35">
    <source>
        <dbReference type="ARBA" id="ARBA00048506"/>
    </source>
</evidence>
<evidence type="ECO:0000256" key="9">
    <source>
        <dbReference type="ARBA" id="ARBA00023315"/>
    </source>
</evidence>
<evidence type="ECO:0000256" key="23">
    <source>
        <dbReference type="ARBA" id="ARBA00047440"/>
    </source>
</evidence>
<evidence type="ECO:0000256" key="17">
    <source>
        <dbReference type="ARBA" id="ARBA00023401"/>
    </source>
</evidence>
<dbReference type="SUPFAM" id="SSF53901">
    <property type="entry name" value="Thiolase-like"/>
    <property type="match status" value="2"/>
</dbReference>
<evidence type="ECO:0000313" key="57">
    <source>
        <dbReference type="Proteomes" id="UP001152797"/>
    </source>
</evidence>
<dbReference type="OrthoDB" id="329835at2759"/>
<evidence type="ECO:0000256" key="3">
    <source>
        <dbReference type="ARBA" id="ARBA00022553"/>
    </source>
</evidence>
<evidence type="ECO:0000256" key="19">
    <source>
        <dbReference type="ARBA" id="ARBA00023442"/>
    </source>
</evidence>
<evidence type="ECO:0000256" key="25">
    <source>
        <dbReference type="ARBA" id="ARBA00047500"/>
    </source>
</evidence>
<comment type="catalytic activity">
    <reaction evidence="24">
        <text>tetradecanoyl-[ACP] + malonyl-[ACP] + H(+) = 3-oxohexadecanoyl-[ACP] + holo-[ACP] + CO2</text>
        <dbReference type="Rhea" id="RHEA:41900"/>
        <dbReference type="Rhea" id="RHEA-COMP:9623"/>
        <dbReference type="Rhea" id="RHEA-COMP:9648"/>
        <dbReference type="Rhea" id="RHEA-COMP:9649"/>
        <dbReference type="Rhea" id="RHEA-COMP:9685"/>
        <dbReference type="ChEBI" id="CHEBI:15378"/>
        <dbReference type="ChEBI" id="CHEBI:16526"/>
        <dbReference type="ChEBI" id="CHEBI:64479"/>
        <dbReference type="ChEBI" id="CHEBI:78449"/>
        <dbReference type="ChEBI" id="CHEBI:78477"/>
        <dbReference type="ChEBI" id="CHEBI:78478"/>
    </reaction>
    <physiologicalReaction direction="left-to-right" evidence="24">
        <dbReference type="Rhea" id="RHEA:41901"/>
    </physiologicalReaction>
</comment>
<dbReference type="Pfam" id="PF00107">
    <property type="entry name" value="ADH_zinc_N"/>
    <property type="match status" value="1"/>
</dbReference>
<dbReference type="EMBL" id="CAMXCT030000334">
    <property type="protein sequence ID" value="CAL4764609.1"/>
    <property type="molecule type" value="Genomic_DNA"/>
</dbReference>
<evidence type="ECO:0000256" key="16">
    <source>
        <dbReference type="ARBA" id="ARBA00023399"/>
    </source>
</evidence>
<comment type="catalytic activity">
    <reaction evidence="27">
        <text>(2E)-hexadecenoyl-[ACP] + NADPH + H(+) = hexadecanoyl-[ACP] + NADP(+)</text>
        <dbReference type="Rhea" id="RHEA:41912"/>
        <dbReference type="Rhea" id="RHEA-COMP:9651"/>
        <dbReference type="Rhea" id="RHEA-COMP:9652"/>
        <dbReference type="ChEBI" id="CHEBI:15378"/>
        <dbReference type="ChEBI" id="CHEBI:57783"/>
        <dbReference type="ChEBI" id="CHEBI:58349"/>
        <dbReference type="ChEBI" id="CHEBI:78481"/>
        <dbReference type="ChEBI" id="CHEBI:78483"/>
    </reaction>
    <physiologicalReaction direction="left-to-right" evidence="27">
        <dbReference type="Rhea" id="RHEA:41913"/>
    </physiologicalReaction>
</comment>
<dbReference type="GO" id="GO:0005886">
    <property type="term" value="C:plasma membrane"/>
    <property type="evidence" value="ECO:0007669"/>
    <property type="project" value="TreeGrafter"/>
</dbReference>
<dbReference type="Gene3D" id="1.10.1200.10">
    <property type="entry name" value="ACP-like"/>
    <property type="match status" value="2"/>
</dbReference>
<evidence type="ECO:0000256" key="12">
    <source>
        <dbReference type="ARBA" id="ARBA00023373"/>
    </source>
</evidence>
<dbReference type="InterPro" id="IPR014043">
    <property type="entry name" value="Acyl_transferase_dom"/>
</dbReference>
<dbReference type="InterPro" id="IPR049551">
    <property type="entry name" value="PKS_DH_C"/>
</dbReference>
<comment type="catalytic activity">
    <reaction evidence="46">
        <text>3-oxooctanoyl-[ACP] + NADPH + H(+) = (3R)-hydroxyoctanoyl-[ACP] + NADP(+)</text>
        <dbReference type="Rhea" id="RHEA:41840"/>
        <dbReference type="Rhea" id="RHEA-COMP:9633"/>
        <dbReference type="Rhea" id="RHEA-COMP:9634"/>
        <dbReference type="ChEBI" id="CHEBI:15378"/>
        <dbReference type="ChEBI" id="CHEBI:57783"/>
        <dbReference type="ChEBI" id="CHEBI:58349"/>
        <dbReference type="ChEBI" id="CHEBI:78460"/>
        <dbReference type="ChEBI" id="CHEBI:78461"/>
    </reaction>
    <physiologicalReaction direction="left-to-right" evidence="46">
        <dbReference type="Rhea" id="RHEA:41841"/>
    </physiologicalReaction>
</comment>
<dbReference type="Pfam" id="PF02801">
    <property type="entry name" value="Ketoacyl-synt_C"/>
    <property type="match status" value="2"/>
</dbReference>
<comment type="catalytic activity">
    <reaction evidence="23">
        <text>3-oxodecanoyl-[ACP] + NADPH + H(+) = (3R)-hydroxydecanoyl-[ACP] + NADP(+)</text>
        <dbReference type="Rhea" id="RHEA:41856"/>
        <dbReference type="Rhea" id="RHEA-COMP:9637"/>
        <dbReference type="Rhea" id="RHEA-COMP:9638"/>
        <dbReference type="ChEBI" id="CHEBI:15378"/>
        <dbReference type="ChEBI" id="CHEBI:57783"/>
        <dbReference type="ChEBI" id="CHEBI:58349"/>
        <dbReference type="ChEBI" id="CHEBI:78464"/>
        <dbReference type="ChEBI" id="CHEBI:78466"/>
    </reaction>
    <physiologicalReaction direction="left-to-right" evidence="23">
        <dbReference type="Rhea" id="RHEA:41857"/>
    </physiologicalReaction>
</comment>
<dbReference type="Pfam" id="PF00975">
    <property type="entry name" value="Thioesterase"/>
    <property type="match status" value="1"/>
</dbReference>
<comment type="catalytic activity">
    <reaction evidence="41">
        <text>(2E)-octadecenoyl-[ACP] + NADPH + H(+) = octadecanoyl-[ACP] + NADP(+)</text>
        <dbReference type="Rhea" id="RHEA:41928"/>
        <dbReference type="Rhea" id="RHEA-COMP:9655"/>
        <dbReference type="Rhea" id="RHEA-COMP:9656"/>
        <dbReference type="ChEBI" id="CHEBI:15378"/>
        <dbReference type="ChEBI" id="CHEBI:57783"/>
        <dbReference type="ChEBI" id="CHEBI:58349"/>
        <dbReference type="ChEBI" id="CHEBI:78489"/>
        <dbReference type="ChEBI" id="CHEBI:78495"/>
    </reaction>
    <physiologicalReaction direction="left-to-right" evidence="41">
        <dbReference type="Rhea" id="RHEA:41929"/>
    </physiologicalReaction>
</comment>
<comment type="function">
    <text evidence="19">Fatty acid synthetase is a multifunctional enzyme that catalyzes the de novo biosynthesis of long-chain saturated fatty acids starting from acetyl-CoA and malonyl-CoA in the presence of NADPH. This multifunctional protein contains 7 catalytic activities and a site for the binding of the prosthetic group 4'-phosphopantetheine of the acyl carrier protein ([ACP]) domain.</text>
</comment>
<keyword evidence="57" id="KW-1185">Reference proteome</keyword>
<evidence type="ECO:0000256" key="15">
    <source>
        <dbReference type="ARBA" id="ARBA00023398"/>
    </source>
</evidence>
<dbReference type="SMART" id="SM00829">
    <property type="entry name" value="PKS_ER"/>
    <property type="match status" value="1"/>
</dbReference>
<comment type="catalytic activity">
    <reaction evidence="14">
        <text>a (3R)-hydroxyacyl-[ACP] = a (2E)-enoyl-[ACP] + H2O</text>
        <dbReference type="Rhea" id="RHEA:13097"/>
        <dbReference type="Rhea" id="RHEA-COMP:9925"/>
        <dbReference type="Rhea" id="RHEA-COMP:9945"/>
        <dbReference type="ChEBI" id="CHEBI:15377"/>
        <dbReference type="ChEBI" id="CHEBI:78784"/>
        <dbReference type="ChEBI" id="CHEBI:78827"/>
        <dbReference type="EC" id="4.2.1.59"/>
    </reaction>
    <physiologicalReaction direction="left-to-right" evidence="14">
        <dbReference type="Rhea" id="RHEA:13098"/>
    </physiologicalReaction>
</comment>
<dbReference type="PROSITE" id="PS50075">
    <property type="entry name" value="CARRIER"/>
    <property type="match status" value="2"/>
</dbReference>
<evidence type="ECO:0000256" key="1">
    <source>
        <dbReference type="ARBA" id="ARBA00005189"/>
    </source>
</evidence>
<evidence type="ECO:0000256" key="44">
    <source>
        <dbReference type="ARBA" id="ARBA00049263"/>
    </source>
</evidence>
<organism evidence="54">
    <name type="scientific">Cladocopium goreaui</name>
    <dbReference type="NCBI Taxonomy" id="2562237"/>
    <lineage>
        <taxon>Eukaryota</taxon>
        <taxon>Sar</taxon>
        <taxon>Alveolata</taxon>
        <taxon>Dinophyceae</taxon>
        <taxon>Suessiales</taxon>
        <taxon>Symbiodiniaceae</taxon>
        <taxon>Cladocopium</taxon>
    </lineage>
</organism>
<evidence type="ECO:0000259" key="51">
    <source>
        <dbReference type="PROSITE" id="PS50075"/>
    </source>
</evidence>
<dbReference type="InterPro" id="IPR014031">
    <property type="entry name" value="Ketoacyl_synth_C"/>
</dbReference>
<comment type="pathway">
    <text evidence="1">Lipid metabolism.</text>
</comment>
<comment type="catalytic activity">
    <reaction evidence="47">
        <text>butanoyl-[ACP] + malonyl-[ACP] + H(+) = 3-oxohexanoyl-[ACP] + holo-[ACP] + CO2</text>
        <dbReference type="Rhea" id="RHEA:41820"/>
        <dbReference type="Rhea" id="RHEA-COMP:9623"/>
        <dbReference type="Rhea" id="RHEA-COMP:9628"/>
        <dbReference type="Rhea" id="RHEA-COMP:9629"/>
        <dbReference type="Rhea" id="RHEA-COMP:9685"/>
        <dbReference type="ChEBI" id="CHEBI:15378"/>
        <dbReference type="ChEBI" id="CHEBI:16526"/>
        <dbReference type="ChEBI" id="CHEBI:64479"/>
        <dbReference type="ChEBI" id="CHEBI:78449"/>
        <dbReference type="ChEBI" id="CHEBI:78454"/>
        <dbReference type="ChEBI" id="CHEBI:78456"/>
    </reaction>
    <physiologicalReaction direction="left-to-right" evidence="47">
        <dbReference type="Rhea" id="RHEA:41821"/>
    </physiologicalReaction>
</comment>
<comment type="catalytic activity">
    <reaction evidence="13">
        <text>(3R)-hydroxydecanoyl-[ACP] = (2E)-decenoyl-[ACP] + H2O</text>
        <dbReference type="Rhea" id="RHEA:41860"/>
        <dbReference type="Rhea" id="RHEA-COMP:9638"/>
        <dbReference type="Rhea" id="RHEA-COMP:9639"/>
        <dbReference type="ChEBI" id="CHEBI:15377"/>
        <dbReference type="ChEBI" id="CHEBI:78466"/>
        <dbReference type="ChEBI" id="CHEBI:78467"/>
    </reaction>
    <physiologicalReaction direction="left-to-right" evidence="13">
        <dbReference type="Rhea" id="RHEA:41861"/>
    </physiologicalReaction>
</comment>
<dbReference type="PANTHER" id="PTHR43775">
    <property type="entry name" value="FATTY ACID SYNTHASE"/>
    <property type="match status" value="1"/>
</dbReference>
<comment type="catalytic activity">
    <reaction evidence="16">
        <text>(3R)-hydroxyoctadecanoyl-[ACP] = (2E)-octadecenoyl-[ACP] + H2O</text>
        <dbReference type="Rhea" id="RHEA:41924"/>
        <dbReference type="Rhea" id="RHEA-COMP:9654"/>
        <dbReference type="Rhea" id="RHEA-COMP:9655"/>
        <dbReference type="ChEBI" id="CHEBI:15377"/>
        <dbReference type="ChEBI" id="CHEBI:78488"/>
        <dbReference type="ChEBI" id="CHEBI:78489"/>
    </reaction>
    <physiologicalReaction direction="left-to-right" evidence="16">
        <dbReference type="Rhea" id="RHEA:41925"/>
    </physiologicalReaction>
</comment>
<dbReference type="InterPro" id="IPR036291">
    <property type="entry name" value="NAD(P)-bd_dom_sf"/>
</dbReference>
<keyword evidence="7" id="KW-0663">Pyridoxal phosphate</keyword>
<dbReference type="SMART" id="SM00825">
    <property type="entry name" value="PKS_KS"/>
    <property type="match status" value="1"/>
</dbReference>
<evidence type="ECO:0000256" key="14">
    <source>
        <dbReference type="ARBA" id="ARBA00023394"/>
    </source>
</evidence>
<evidence type="ECO:0000256" key="8">
    <source>
        <dbReference type="ARBA" id="ARBA00023268"/>
    </source>
</evidence>
<dbReference type="GO" id="GO:0141148">
    <property type="term" value="F:enoyl-[acyl-carrier-protein] reductase (NADPH) activity"/>
    <property type="evidence" value="ECO:0007669"/>
    <property type="project" value="UniProtKB-EC"/>
</dbReference>
<comment type="catalytic activity">
    <reaction evidence="26">
        <text>dodecanoyl-[ACP] + malonyl-[ACP] + H(+) = 3-oxotetradecanoyl-[ACP] + holo-[ACP] + CO2</text>
        <dbReference type="Rhea" id="RHEA:41884"/>
        <dbReference type="Rhea" id="RHEA-COMP:9623"/>
        <dbReference type="Rhea" id="RHEA-COMP:9644"/>
        <dbReference type="Rhea" id="RHEA-COMP:9645"/>
        <dbReference type="Rhea" id="RHEA-COMP:9685"/>
        <dbReference type="ChEBI" id="CHEBI:15378"/>
        <dbReference type="ChEBI" id="CHEBI:16526"/>
        <dbReference type="ChEBI" id="CHEBI:64479"/>
        <dbReference type="ChEBI" id="CHEBI:65264"/>
        <dbReference type="ChEBI" id="CHEBI:78449"/>
        <dbReference type="ChEBI" id="CHEBI:78473"/>
    </reaction>
    <physiologicalReaction direction="left-to-right" evidence="26">
        <dbReference type="Rhea" id="RHEA:41885"/>
    </physiologicalReaction>
</comment>
<dbReference type="GO" id="GO:0019171">
    <property type="term" value="F:(3R)-hydroxyacyl-[acyl-carrier-protein] dehydratase activity"/>
    <property type="evidence" value="ECO:0007669"/>
    <property type="project" value="UniProtKB-EC"/>
</dbReference>
<reference evidence="54" key="1">
    <citation type="submission" date="2022-10" db="EMBL/GenBank/DDBJ databases">
        <authorList>
            <person name="Chen Y."/>
            <person name="Dougan E. K."/>
            <person name="Chan C."/>
            <person name="Rhodes N."/>
            <person name="Thang M."/>
        </authorList>
    </citation>
    <scope>NUCLEOTIDE SEQUENCE</scope>
</reference>
<feature type="domain" description="Ketosynthase family 3 (KS3)" evidence="52">
    <location>
        <begin position="795"/>
        <end position="1212"/>
    </location>
</feature>
<comment type="catalytic activity">
    <reaction evidence="39">
        <text>hexadecanoyl-[ACP] + H2O = hexadecanoate + holo-[ACP] + H(+)</text>
        <dbReference type="Rhea" id="RHEA:41932"/>
        <dbReference type="Rhea" id="RHEA-COMP:9652"/>
        <dbReference type="Rhea" id="RHEA-COMP:9685"/>
        <dbReference type="ChEBI" id="CHEBI:7896"/>
        <dbReference type="ChEBI" id="CHEBI:15377"/>
        <dbReference type="ChEBI" id="CHEBI:15378"/>
        <dbReference type="ChEBI" id="CHEBI:64479"/>
        <dbReference type="ChEBI" id="CHEBI:78483"/>
        <dbReference type="EC" id="3.1.2.14"/>
    </reaction>
    <physiologicalReaction direction="left-to-right" evidence="39">
        <dbReference type="Rhea" id="RHEA:41933"/>
    </physiologicalReaction>
</comment>
<evidence type="ECO:0000256" key="11">
    <source>
        <dbReference type="ARBA" id="ARBA00023351"/>
    </source>
</evidence>
<dbReference type="SUPFAM" id="SSF50129">
    <property type="entry name" value="GroES-like"/>
    <property type="match status" value="1"/>
</dbReference>
<dbReference type="GO" id="GO:0016297">
    <property type="term" value="F:fatty acyl-[ACP] hydrolase activity"/>
    <property type="evidence" value="ECO:0007669"/>
    <property type="project" value="UniProtKB-EC"/>
</dbReference>
<dbReference type="InterPro" id="IPR011032">
    <property type="entry name" value="GroES-like_sf"/>
</dbReference>
<dbReference type="Gene3D" id="3.90.180.10">
    <property type="entry name" value="Medium-chain alcohol dehydrogenases, catalytic domain"/>
    <property type="match status" value="1"/>
</dbReference>
<gene>
    <name evidence="54" type="ORF">C1SCF055_LOCUS5449</name>
</gene>
<evidence type="ECO:0000256" key="13">
    <source>
        <dbReference type="ARBA" id="ARBA00023388"/>
    </source>
</evidence>
<dbReference type="GO" id="GO:0004312">
    <property type="term" value="F:fatty acid synthase activity"/>
    <property type="evidence" value="ECO:0007669"/>
    <property type="project" value="TreeGrafter"/>
</dbReference>
<comment type="catalytic activity">
    <reaction evidence="32">
        <text>(2E)-dodecenoyl-[ACP] + NADPH + H(+) = dodecanoyl-[ACP] + NADP(+)</text>
        <dbReference type="Rhea" id="RHEA:41880"/>
        <dbReference type="Rhea" id="RHEA-COMP:9643"/>
        <dbReference type="Rhea" id="RHEA-COMP:9644"/>
        <dbReference type="ChEBI" id="CHEBI:15378"/>
        <dbReference type="ChEBI" id="CHEBI:57783"/>
        <dbReference type="ChEBI" id="CHEBI:58349"/>
        <dbReference type="ChEBI" id="CHEBI:65264"/>
        <dbReference type="ChEBI" id="CHEBI:78472"/>
    </reaction>
    <physiologicalReaction direction="left-to-right" evidence="32">
        <dbReference type="Rhea" id="RHEA:41881"/>
    </physiologicalReaction>
</comment>
<dbReference type="Pfam" id="PF00550">
    <property type="entry name" value="PP-binding"/>
    <property type="match status" value="2"/>
</dbReference>
<evidence type="ECO:0000256" key="18">
    <source>
        <dbReference type="ARBA" id="ARBA00023402"/>
    </source>
</evidence>
<dbReference type="InterPro" id="IPR016039">
    <property type="entry name" value="Thiolase-like"/>
</dbReference>
<evidence type="ECO:0000256" key="49">
    <source>
        <dbReference type="ARBA" id="ARBA00049533"/>
    </source>
</evidence>
<dbReference type="CDD" id="cd00833">
    <property type="entry name" value="PKS"/>
    <property type="match status" value="2"/>
</dbReference>
<evidence type="ECO:0000256" key="20">
    <source>
        <dbReference type="ARBA" id="ARBA00047300"/>
    </source>
</evidence>
<dbReference type="SMART" id="SM00822">
    <property type="entry name" value="PKS_KR"/>
    <property type="match status" value="2"/>
</dbReference>
<comment type="catalytic activity">
    <reaction evidence="43">
        <text>(2E)-tetradecenoyl-[ACP] + NADPH + H(+) = tetradecanoyl-[ACP] + NADP(+)</text>
        <dbReference type="Rhea" id="RHEA:41896"/>
        <dbReference type="Rhea" id="RHEA-COMP:9647"/>
        <dbReference type="Rhea" id="RHEA-COMP:9648"/>
        <dbReference type="ChEBI" id="CHEBI:15378"/>
        <dbReference type="ChEBI" id="CHEBI:57783"/>
        <dbReference type="ChEBI" id="CHEBI:58349"/>
        <dbReference type="ChEBI" id="CHEBI:78475"/>
        <dbReference type="ChEBI" id="CHEBI:78477"/>
    </reaction>
    <physiologicalReaction direction="left-to-right" evidence="43">
        <dbReference type="Rhea" id="RHEA:41897"/>
    </physiologicalReaction>
</comment>
<comment type="catalytic activity">
    <reaction evidence="48">
        <text>(2E)-decenoyl-[ACP] + NADPH + H(+) = decanoyl-[ACP] + NADP(+)</text>
        <dbReference type="Rhea" id="RHEA:41864"/>
        <dbReference type="Rhea" id="RHEA-COMP:9639"/>
        <dbReference type="Rhea" id="RHEA-COMP:9640"/>
        <dbReference type="ChEBI" id="CHEBI:15378"/>
        <dbReference type="ChEBI" id="CHEBI:57783"/>
        <dbReference type="ChEBI" id="CHEBI:58349"/>
        <dbReference type="ChEBI" id="CHEBI:78467"/>
        <dbReference type="ChEBI" id="CHEBI:78468"/>
    </reaction>
    <physiologicalReaction direction="left-to-right" evidence="48">
        <dbReference type="Rhea" id="RHEA:41865"/>
    </physiologicalReaction>
</comment>
<evidence type="ECO:0000256" key="43">
    <source>
        <dbReference type="ARBA" id="ARBA00049171"/>
    </source>
</evidence>
<evidence type="ECO:0000256" key="27">
    <source>
        <dbReference type="ARBA" id="ARBA00047810"/>
    </source>
</evidence>
<comment type="catalytic activity">
    <reaction evidence="36">
        <text>3-oxohexanoyl-[ACP] + NADPH + H(+) = (3R)-hydroxyhexanoyl-[ACP] + NADP(+)</text>
        <dbReference type="Rhea" id="RHEA:41824"/>
        <dbReference type="Rhea" id="RHEA-COMP:9629"/>
        <dbReference type="Rhea" id="RHEA-COMP:9630"/>
        <dbReference type="ChEBI" id="CHEBI:15378"/>
        <dbReference type="ChEBI" id="CHEBI:57783"/>
        <dbReference type="ChEBI" id="CHEBI:58349"/>
        <dbReference type="ChEBI" id="CHEBI:78456"/>
        <dbReference type="ChEBI" id="CHEBI:78457"/>
    </reaction>
    <physiologicalReaction direction="left-to-right" evidence="36">
        <dbReference type="Rhea" id="RHEA:41825"/>
    </physiologicalReaction>
</comment>
<comment type="catalytic activity">
    <reaction evidence="29">
        <text>3-oxobutanoyl-[ACP] + NADPH + H(+) = (3R)-hydroxybutanoyl-[ACP] + NADP(+)</text>
        <dbReference type="Rhea" id="RHEA:41804"/>
        <dbReference type="Rhea" id="RHEA-COMP:9625"/>
        <dbReference type="Rhea" id="RHEA-COMP:9626"/>
        <dbReference type="ChEBI" id="CHEBI:15378"/>
        <dbReference type="ChEBI" id="CHEBI:57783"/>
        <dbReference type="ChEBI" id="CHEBI:58349"/>
        <dbReference type="ChEBI" id="CHEBI:78450"/>
        <dbReference type="ChEBI" id="CHEBI:78451"/>
    </reaction>
    <physiologicalReaction direction="left-to-right" evidence="29">
        <dbReference type="Rhea" id="RHEA:41805"/>
    </physiologicalReaction>
</comment>
<dbReference type="InterPro" id="IPR001031">
    <property type="entry name" value="Thioesterase"/>
</dbReference>
<evidence type="ECO:0000256" key="39">
    <source>
        <dbReference type="ARBA" id="ARBA00048704"/>
    </source>
</evidence>
<dbReference type="SUPFAM" id="SSF55048">
    <property type="entry name" value="Probable ACP-binding domain of malonyl-CoA ACP transacylase"/>
    <property type="match status" value="1"/>
</dbReference>
<comment type="catalytic activity">
    <reaction evidence="18">
        <text>(3R)-hydroxybutanoyl-[ACP] = (2E)-butenoyl-[ACP] + H2O</text>
        <dbReference type="Rhea" id="RHEA:41808"/>
        <dbReference type="Rhea" id="RHEA-COMP:9626"/>
        <dbReference type="Rhea" id="RHEA-COMP:9627"/>
        <dbReference type="ChEBI" id="CHEBI:15377"/>
        <dbReference type="ChEBI" id="CHEBI:78451"/>
        <dbReference type="ChEBI" id="CHEBI:78453"/>
    </reaction>
    <physiologicalReaction direction="left-to-right" evidence="18">
        <dbReference type="Rhea" id="RHEA:41809"/>
    </physiologicalReaction>
</comment>
<dbReference type="GO" id="GO:0006633">
    <property type="term" value="P:fatty acid biosynthetic process"/>
    <property type="evidence" value="ECO:0007669"/>
    <property type="project" value="TreeGrafter"/>
</dbReference>